<accession>A0AAE7BBX8</accession>
<dbReference type="SUPFAM" id="SSF50475">
    <property type="entry name" value="FMN-binding split barrel"/>
    <property type="match status" value="1"/>
</dbReference>
<sequence length="168" mass="19521">MAKNLNEFLETLKSLTISSLDENKNPFSSYAPFVKYNHKYYVYLSLMAKHSTNLTNNEMASIFFCEDEQDCKNIFGKKRVSIQCKTKRLEQNTENEKLILDEFRTKFESDMVNTLHKMGDFYLFEFTPFYGEAVFGFGKAYNLGGENFEEFVERTTNSSGHGHGSKKE</sequence>
<keyword evidence="3" id="KW-1185">Reference proteome</keyword>
<protein>
    <submittedName>
        <fullName evidence="2">Heme utilization protein HutZ</fullName>
    </submittedName>
</protein>
<dbReference type="AlphaFoldDB" id="A0AAE7BBX8"/>
<proteinExistence type="predicted"/>
<dbReference type="InterPro" id="IPR014419">
    <property type="entry name" value="HutZ"/>
</dbReference>
<dbReference type="EMBL" id="CP053840">
    <property type="protein sequence ID" value="QKF67437.1"/>
    <property type="molecule type" value="Genomic_DNA"/>
</dbReference>
<dbReference type="Gene3D" id="2.30.110.10">
    <property type="entry name" value="Electron Transport, Fmn-binding Protein, Chain A"/>
    <property type="match status" value="1"/>
</dbReference>
<dbReference type="RefSeq" id="WP_128357997.1">
    <property type="nucleotide sequence ID" value="NZ_CP053840.1"/>
</dbReference>
<gene>
    <name evidence="2" type="ORF">AVENP_1895</name>
</gene>
<dbReference type="InterPro" id="IPR012349">
    <property type="entry name" value="Split_barrel_FMN-bd"/>
</dbReference>
<feature type="domain" description="Pyridoxamine 5'-phosphate oxidase N-terminal" evidence="1">
    <location>
        <begin position="2"/>
        <end position="132"/>
    </location>
</feature>
<evidence type="ECO:0000313" key="2">
    <source>
        <dbReference type="EMBL" id="QKF67437.1"/>
    </source>
</evidence>
<dbReference type="Pfam" id="PF01243">
    <property type="entry name" value="PNPOx_N"/>
    <property type="match status" value="1"/>
</dbReference>
<evidence type="ECO:0000259" key="1">
    <source>
        <dbReference type="Pfam" id="PF01243"/>
    </source>
</evidence>
<dbReference type="KEGG" id="avp:AVENP_1895"/>
<evidence type="ECO:0000313" key="3">
    <source>
        <dbReference type="Proteomes" id="UP000503482"/>
    </source>
</evidence>
<name>A0AAE7BBX8_9BACT</name>
<reference evidence="2 3" key="1">
    <citation type="submission" date="2020-05" db="EMBL/GenBank/DDBJ databases">
        <title>Complete genome sequencing of Campylobacter and Arcobacter type strains.</title>
        <authorList>
            <person name="Miller W.G."/>
            <person name="Yee E."/>
        </authorList>
    </citation>
    <scope>NUCLEOTIDE SEQUENCE [LARGE SCALE GENOMIC DNA]</scope>
    <source>
        <strain evidence="2 3">LMG 26156</strain>
    </source>
</reference>
<dbReference type="PIRSF" id="PIRSF004633">
    <property type="entry name" value="UCP_PLP_oxd"/>
    <property type="match status" value="1"/>
</dbReference>
<dbReference type="Proteomes" id="UP000503482">
    <property type="component" value="Chromosome"/>
</dbReference>
<dbReference type="InterPro" id="IPR011576">
    <property type="entry name" value="Pyridox_Oxase_N"/>
</dbReference>
<organism evidence="2 3">
    <name type="scientific">Arcobacter venerupis</name>
    <dbReference type="NCBI Taxonomy" id="1054033"/>
    <lineage>
        <taxon>Bacteria</taxon>
        <taxon>Pseudomonadati</taxon>
        <taxon>Campylobacterota</taxon>
        <taxon>Epsilonproteobacteria</taxon>
        <taxon>Campylobacterales</taxon>
        <taxon>Arcobacteraceae</taxon>
        <taxon>Arcobacter</taxon>
    </lineage>
</organism>